<keyword evidence="1" id="KW-0472">Membrane</keyword>
<evidence type="ECO:0000256" key="1">
    <source>
        <dbReference type="SAM" id="Phobius"/>
    </source>
</evidence>
<protein>
    <submittedName>
        <fullName evidence="2">M50 family peptidase</fullName>
    </submittedName>
</protein>
<feature type="transmembrane region" description="Helical" evidence="1">
    <location>
        <begin position="171"/>
        <end position="189"/>
    </location>
</feature>
<evidence type="ECO:0000313" key="2">
    <source>
        <dbReference type="EMBL" id="RMI33333.1"/>
    </source>
</evidence>
<gene>
    <name evidence="2" type="ORF">EBN03_09185</name>
</gene>
<reference evidence="2 3" key="1">
    <citation type="submission" date="2018-10" db="EMBL/GenBank/DDBJ databases">
        <title>Isolation from cow dung.</title>
        <authorList>
            <person name="Ling L."/>
        </authorList>
    </citation>
    <scope>NUCLEOTIDE SEQUENCE [LARGE SCALE GENOMIC DNA]</scope>
    <source>
        <strain evidence="2 3">NEAU-LL90</strain>
    </source>
</reference>
<feature type="transmembrane region" description="Helical" evidence="1">
    <location>
        <begin position="97"/>
        <end position="119"/>
    </location>
</feature>
<keyword evidence="1" id="KW-0812">Transmembrane</keyword>
<feature type="transmembrane region" description="Helical" evidence="1">
    <location>
        <begin position="148"/>
        <end position="165"/>
    </location>
</feature>
<accession>A0A3M2L9V8</accession>
<dbReference type="AlphaFoldDB" id="A0A3M2L9V8"/>
<keyword evidence="3" id="KW-1185">Reference proteome</keyword>
<dbReference type="RefSeq" id="WP_122187529.1">
    <property type="nucleotide sequence ID" value="NZ_RFFH01000003.1"/>
</dbReference>
<feature type="transmembrane region" description="Helical" evidence="1">
    <location>
        <begin position="125"/>
        <end position="141"/>
    </location>
</feature>
<feature type="transmembrane region" description="Helical" evidence="1">
    <location>
        <begin position="215"/>
        <end position="237"/>
    </location>
</feature>
<name>A0A3M2L9V8_9NOCA</name>
<feature type="transmembrane region" description="Helical" evidence="1">
    <location>
        <begin position="27"/>
        <end position="46"/>
    </location>
</feature>
<proteinExistence type="predicted"/>
<dbReference type="OrthoDB" id="5184455at2"/>
<sequence length="243" mass="25273">MKVSQISAELSSVTDRLGSVSAAPPPWVVLATAFAALLLVGWNPVWRRLRTGVTIVHETGHAIVAVATGRSLSGVRLHSDTSGVTVSRGKPYGLGMVLTTLAGYPAPSAVGLGCAALLGAGRLTLMLWIGVAALAVLLLFIRNAFGLLAVLLAGAAVFTVSWFGTVVQQSVFGYTTAWFLLFGGLRAVAELQRTRVRGDGSDADQLAGLTKIPGLFWVLLFGAAALAALGFSTRLLIDFRAVG</sequence>
<dbReference type="Pfam" id="PF13398">
    <property type="entry name" value="Peptidase_M50B"/>
    <property type="match status" value="1"/>
</dbReference>
<dbReference type="Proteomes" id="UP000279275">
    <property type="component" value="Unassembled WGS sequence"/>
</dbReference>
<evidence type="ECO:0000313" key="3">
    <source>
        <dbReference type="Proteomes" id="UP000279275"/>
    </source>
</evidence>
<dbReference type="InterPro" id="IPR049500">
    <property type="entry name" value="Peptidase_M50B-like"/>
</dbReference>
<comment type="caution">
    <text evidence="2">The sequence shown here is derived from an EMBL/GenBank/DDBJ whole genome shotgun (WGS) entry which is preliminary data.</text>
</comment>
<organism evidence="2 3">
    <name type="scientific">Nocardia stercoris</name>
    <dbReference type="NCBI Taxonomy" id="2483361"/>
    <lineage>
        <taxon>Bacteria</taxon>
        <taxon>Bacillati</taxon>
        <taxon>Actinomycetota</taxon>
        <taxon>Actinomycetes</taxon>
        <taxon>Mycobacteriales</taxon>
        <taxon>Nocardiaceae</taxon>
        <taxon>Nocardia</taxon>
    </lineage>
</organism>
<keyword evidence="1" id="KW-1133">Transmembrane helix</keyword>
<dbReference type="EMBL" id="RFFH01000003">
    <property type="protein sequence ID" value="RMI33333.1"/>
    <property type="molecule type" value="Genomic_DNA"/>
</dbReference>